<dbReference type="SFLD" id="SFLDS00003">
    <property type="entry name" value="Haloacid_Dehalogenase"/>
    <property type="match status" value="1"/>
</dbReference>
<protein>
    <submittedName>
        <fullName evidence="1">HAD family hydrolase</fullName>
    </submittedName>
</protein>
<dbReference type="InterPro" id="IPR006439">
    <property type="entry name" value="HAD-SF_hydro_IA"/>
</dbReference>
<dbReference type="OrthoDB" id="5293434at2"/>
<dbReference type="Proteomes" id="UP000288178">
    <property type="component" value="Unassembled WGS sequence"/>
</dbReference>
<gene>
    <name evidence="1" type="ORF">ENE75_03145</name>
</gene>
<evidence type="ECO:0000313" key="2">
    <source>
        <dbReference type="Proteomes" id="UP000288178"/>
    </source>
</evidence>
<keyword evidence="2" id="KW-1185">Reference proteome</keyword>
<dbReference type="NCBIfam" id="TIGR01509">
    <property type="entry name" value="HAD-SF-IA-v3"/>
    <property type="match status" value="1"/>
</dbReference>
<dbReference type="InterPro" id="IPR036412">
    <property type="entry name" value="HAD-like_sf"/>
</dbReference>
<dbReference type="Gene3D" id="1.10.150.240">
    <property type="entry name" value="Putative phosphatase, domain 2"/>
    <property type="match status" value="1"/>
</dbReference>
<dbReference type="AlphaFoldDB" id="A0A3S2TSU7"/>
<dbReference type="Pfam" id="PF00702">
    <property type="entry name" value="Hydrolase"/>
    <property type="match status" value="1"/>
</dbReference>
<dbReference type="RefSeq" id="WP_128195518.1">
    <property type="nucleotide sequence ID" value="NZ_SACT01000001.1"/>
</dbReference>
<dbReference type="Gene3D" id="3.40.50.1000">
    <property type="entry name" value="HAD superfamily/HAD-like"/>
    <property type="match status" value="1"/>
</dbReference>
<dbReference type="SFLD" id="SFLDG01129">
    <property type="entry name" value="C1.5:_HAD__Beta-PGM__Phosphata"/>
    <property type="match status" value="1"/>
</dbReference>
<dbReference type="PANTHER" id="PTHR42896">
    <property type="entry name" value="XYLULOSE-1,5-BISPHOSPHATE (XUBP) PHOSPHATASE"/>
    <property type="match status" value="1"/>
</dbReference>
<dbReference type="PRINTS" id="PR00413">
    <property type="entry name" value="HADHALOGNASE"/>
</dbReference>
<dbReference type="GO" id="GO:0016787">
    <property type="term" value="F:hydrolase activity"/>
    <property type="evidence" value="ECO:0007669"/>
    <property type="project" value="UniProtKB-KW"/>
</dbReference>
<organism evidence="1 2">
    <name type="scientific">Rubrivivax albus</name>
    <dbReference type="NCBI Taxonomy" id="2499835"/>
    <lineage>
        <taxon>Bacteria</taxon>
        <taxon>Pseudomonadati</taxon>
        <taxon>Pseudomonadota</taxon>
        <taxon>Betaproteobacteria</taxon>
        <taxon>Burkholderiales</taxon>
        <taxon>Sphaerotilaceae</taxon>
        <taxon>Rubrivivax</taxon>
    </lineage>
</organism>
<accession>A0A3S2TSU7</accession>
<dbReference type="InterPro" id="IPR023198">
    <property type="entry name" value="PGP-like_dom2"/>
</dbReference>
<comment type="caution">
    <text evidence="1">The sequence shown here is derived from an EMBL/GenBank/DDBJ whole genome shotgun (WGS) entry which is preliminary data.</text>
</comment>
<name>A0A3S2TSU7_9BURK</name>
<sequence length="262" mass="28383">MTTLKAILWDVDGTLAETERDGHRIAFNQAFEAMGLLWRWDETYYGHLLNITGGRERLRADMAQRPDAPPTAAERDALVEELHRRKTAIYTALVRDSGIPLRPGVRELIDEARDAGIRQAVTTTTSRANVDALLGLHFGKAWREVFEVAVCGEDVSKKKPDPEVFLRALQALDLNPLQAVAIEDSPGGVAAALAAEVPVVVPRSAYFANATIEGAIAIGPGLHTRQGWRPALAGTAGSGSGPVTLDDLQAWHQEMDSVSQFG</sequence>
<dbReference type="PANTHER" id="PTHR42896:SF2">
    <property type="entry name" value="CBBY-LIKE PROTEIN"/>
    <property type="match status" value="1"/>
</dbReference>
<reference evidence="1 2" key="1">
    <citation type="submission" date="2019-01" db="EMBL/GenBank/DDBJ databases">
        <authorList>
            <person name="Chen W.-M."/>
        </authorList>
    </citation>
    <scope>NUCLEOTIDE SEQUENCE [LARGE SCALE GENOMIC DNA]</scope>
    <source>
        <strain evidence="1 2">ICH-3</strain>
    </source>
</reference>
<keyword evidence="1" id="KW-0378">Hydrolase</keyword>
<proteinExistence type="predicted"/>
<dbReference type="InterPro" id="IPR044999">
    <property type="entry name" value="CbbY-like"/>
</dbReference>
<dbReference type="EMBL" id="SACT01000001">
    <property type="protein sequence ID" value="RVT53893.1"/>
    <property type="molecule type" value="Genomic_DNA"/>
</dbReference>
<evidence type="ECO:0000313" key="1">
    <source>
        <dbReference type="EMBL" id="RVT53893.1"/>
    </source>
</evidence>
<dbReference type="SUPFAM" id="SSF56784">
    <property type="entry name" value="HAD-like"/>
    <property type="match status" value="1"/>
</dbReference>
<dbReference type="InterPro" id="IPR023214">
    <property type="entry name" value="HAD_sf"/>
</dbReference>